<dbReference type="Gene3D" id="2.60.120.330">
    <property type="entry name" value="B-lactam Antibiotic, Isopenicillin N Synthase, Chain"/>
    <property type="match status" value="1"/>
</dbReference>
<keyword evidence="8" id="KW-1185">Reference proteome</keyword>
<evidence type="ECO:0000313" key="8">
    <source>
        <dbReference type="Proteomes" id="UP000774617"/>
    </source>
</evidence>
<evidence type="ECO:0000256" key="4">
    <source>
        <dbReference type="ARBA" id="ARBA00023004"/>
    </source>
</evidence>
<evidence type="ECO:0000259" key="6">
    <source>
        <dbReference type="PROSITE" id="PS51471"/>
    </source>
</evidence>
<proteinExistence type="inferred from homology"/>
<dbReference type="SUPFAM" id="SSF51197">
    <property type="entry name" value="Clavaminate synthase-like"/>
    <property type="match status" value="1"/>
</dbReference>
<evidence type="ECO:0000256" key="2">
    <source>
        <dbReference type="ARBA" id="ARBA00022723"/>
    </source>
</evidence>
<dbReference type="Pfam" id="PF03171">
    <property type="entry name" value="2OG-FeII_Oxy"/>
    <property type="match status" value="1"/>
</dbReference>
<keyword evidence="3 5" id="KW-0560">Oxidoreductase</keyword>
<dbReference type="Pfam" id="PF14226">
    <property type="entry name" value="DIOX_N"/>
    <property type="match status" value="1"/>
</dbReference>
<dbReference type="PROSITE" id="PS51471">
    <property type="entry name" value="FE2OG_OXY"/>
    <property type="match status" value="1"/>
</dbReference>
<evidence type="ECO:0000256" key="1">
    <source>
        <dbReference type="ARBA" id="ARBA00008056"/>
    </source>
</evidence>
<keyword evidence="4 5" id="KW-0408">Iron</keyword>
<name>A0ABQ8GM14_9PEZI</name>
<dbReference type="PRINTS" id="PR00682">
    <property type="entry name" value="IPNSYNTHASE"/>
</dbReference>
<sequence>MAGAPNTSRSPPLLDFSAFYDSDPAKKQELVNQVRDCCHHNGFFQITNHPVPIELQERVMAWNKKFFDLPLDDKKKVGKELNTWNRGYELLRSQILEEGTLPELKEGFYVGDEIPATHPYFVNKKLNSGPNVWPSADTLPEVEDFKRTCLEYYYAVVKLAKDILKVIALCLDLPEDHFREFADDAVATMRLLHYPPTEKGDGEEKLMRGIGAHTDFGAVTLLLQDEVDGLQVWDKEVEQWFDVLPVKGAFVVNLGNLMMRWTNDKFISNTHRVINKSGKERYSIPVFFSGNPDYVIECLPNCRASEEEAPKYPPITVEEAVSGSYRESYGRAEKWKEQMRKKEEEERARAAGGGEECAGCSGCLIYFLFSRSLP</sequence>
<dbReference type="InterPro" id="IPR005123">
    <property type="entry name" value="Oxoglu/Fe-dep_dioxygenase_dom"/>
</dbReference>
<dbReference type="Proteomes" id="UP000774617">
    <property type="component" value="Unassembled WGS sequence"/>
</dbReference>
<dbReference type="EMBL" id="JAGTJR010000005">
    <property type="protein sequence ID" value="KAH7060691.1"/>
    <property type="molecule type" value="Genomic_DNA"/>
</dbReference>
<dbReference type="InterPro" id="IPR044861">
    <property type="entry name" value="IPNS-like_FE2OG_OXY"/>
</dbReference>
<accession>A0ABQ8GM14</accession>
<dbReference type="InterPro" id="IPR026992">
    <property type="entry name" value="DIOX_N"/>
</dbReference>
<comment type="caution">
    <text evidence="7">The sequence shown here is derived from an EMBL/GenBank/DDBJ whole genome shotgun (WGS) entry which is preliminary data.</text>
</comment>
<keyword evidence="2 5" id="KW-0479">Metal-binding</keyword>
<gene>
    <name evidence="7" type="ORF">B0J12DRAFT_649776</name>
</gene>
<protein>
    <recommendedName>
        <fullName evidence="6">Fe2OG dioxygenase domain-containing protein</fullName>
    </recommendedName>
</protein>
<reference evidence="7 8" key="1">
    <citation type="journal article" date="2021" name="Nat. Commun.">
        <title>Genetic determinants of endophytism in the Arabidopsis root mycobiome.</title>
        <authorList>
            <person name="Mesny F."/>
            <person name="Miyauchi S."/>
            <person name="Thiergart T."/>
            <person name="Pickel B."/>
            <person name="Atanasova L."/>
            <person name="Karlsson M."/>
            <person name="Huettel B."/>
            <person name="Barry K.W."/>
            <person name="Haridas S."/>
            <person name="Chen C."/>
            <person name="Bauer D."/>
            <person name="Andreopoulos W."/>
            <person name="Pangilinan J."/>
            <person name="LaButti K."/>
            <person name="Riley R."/>
            <person name="Lipzen A."/>
            <person name="Clum A."/>
            <person name="Drula E."/>
            <person name="Henrissat B."/>
            <person name="Kohler A."/>
            <person name="Grigoriev I.V."/>
            <person name="Martin F.M."/>
            <person name="Hacquard S."/>
        </authorList>
    </citation>
    <scope>NUCLEOTIDE SEQUENCE [LARGE SCALE GENOMIC DNA]</scope>
    <source>
        <strain evidence="7 8">MPI-SDFR-AT-0080</strain>
    </source>
</reference>
<dbReference type="PANTHER" id="PTHR10209">
    <property type="entry name" value="OXIDOREDUCTASE, 2OG-FE II OXYGENASE FAMILY PROTEIN"/>
    <property type="match status" value="1"/>
</dbReference>
<evidence type="ECO:0000313" key="7">
    <source>
        <dbReference type="EMBL" id="KAH7060691.1"/>
    </source>
</evidence>
<feature type="domain" description="Fe2OG dioxygenase" evidence="6">
    <location>
        <begin position="185"/>
        <end position="290"/>
    </location>
</feature>
<dbReference type="InterPro" id="IPR027443">
    <property type="entry name" value="IPNS-like_sf"/>
</dbReference>
<organism evidence="7 8">
    <name type="scientific">Macrophomina phaseolina</name>
    <dbReference type="NCBI Taxonomy" id="35725"/>
    <lineage>
        <taxon>Eukaryota</taxon>
        <taxon>Fungi</taxon>
        <taxon>Dikarya</taxon>
        <taxon>Ascomycota</taxon>
        <taxon>Pezizomycotina</taxon>
        <taxon>Dothideomycetes</taxon>
        <taxon>Dothideomycetes incertae sedis</taxon>
        <taxon>Botryosphaeriales</taxon>
        <taxon>Botryosphaeriaceae</taxon>
        <taxon>Macrophomina</taxon>
    </lineage>
</organism>
<dbReference type="PANTHER" id="PTHR10209:SF867">
    <property type="entry name" value="2-OXOGLUTARATE (2OG) AND FE(II)-DEPENDENT OXYGENASE SUPERFAMILY PROTEIN"/>
    <property type="match status" value="1"/>
</dbReference>
<evidence type="ECO:0000256" key="3">
    <source>
        <dbReference type="ARBA" id="ARBA00023002"/>
    </source>
</evidence>
<evidence type="ECO:0000256" key="5">
    <source>
        <dbReference type="RuleBase" id="RU003682"/>
    </source>
</evidence>
<comment type="similarity">
    <text evidence="1 5">Belongs to the iron/ascorbate-dependent oxidoreductase family.</text>
</comment>